<protein>
    <submittedName>
        <fullName evidence="2">Uncharacterized protein</fullName>
    </submittedName>
</protein>
<sequence length="70" mass="8232">DGKGTAFFNFFLYVHVPNSFSFYFLINLQIHLYIGFLLNFSICPIIAKIGTFFNDDSSLRAKRKTEIRRF</sequence>
<keyword evidence="1" id="KW-1133">Transmembrane helix</keyword>
<dbReference type="AlphaFoldDB" id="W1X1R9"/>
<feature type="non-terminal residue" evidence="2">
    <location>
        <position position="1"/>
    </location>
</feature>
<dbReference type="EMBL" id="AZMM01018218">
    <property type="protein sequence ID" value="ETJ22689.1"/>
    <property type="molecule type" value="Genomic_DNA"/>
</dbReference>
<feature type="transmembrane region" description="Helical" evidence="1">
    <location>
        <begin position="32"/>
        <end position="53"/>
    </location>
</feature>
<evidence type="ECO:0000313" key="2">
    <source>
        <dbReference type="EMBL" id="ETJ22689.1"/>
    </source>
</evidence>
<keyword evidence="1" id="KW-0812">Transmembrane</keyword>
<accession>W1X1R9</accession>
<organism evidence="2">
    <name type="scientific">human gut metagenome</name>
    <dbReference type="NCBI Taxonomy" id="408170"/>
    <lineage>
        <taxon>unclassified sequences</taxon>
        <taxon>metagenomes</taxon>
        <taxon>organismal metagenomes</taxon>
    </lineage>
</organism>
<reference evidence="2" key="1">
    <citation type="submission" date="2013-12" db="EMBL/GenBank/DDBJ databases">
        <title>A Varibaculum cambriense genome reconstructed from a premature infant gut community with otherwise low bacterial novelty that shifts toward anaerobic metabolism during the third week of life.</title>
        <authorList>
            <person name="Brown C.T."/>
            <person name="Sharon I."/>
            <person name="Thomas B.C."/>
            <person name="Castelle C.J."/>
            <person name="Morowitz M.J."/>
            <person name="Banfield J.F."/>
        </authorList>
    </citation>
    <scope>NUCLEOTIDE SEQUENCE</scope>
</reference>
<keyword evidence="1" id="KW-0472">Membrane</keyword>
<comment type="caution">
    <text evidence="2">The sequence shown here is derived from an EMBL/GenBank/DDBJ whole genome shotgun (WGS) entry which is preliminary data.</text>
</comment>
<proteinExistence type="predicted"/>
<feature type="transmembrane region" description="Helical" evidence="1">
    <location>
        <begin position="7"/>
        <end position="26"/>
    </location>
</feature>
<evidence type="ECO:0000256" key="1">
    <source>
        <dbReference type="SAM" id="Phobius"/>
    </source>
</evidence>
<name>W1X1R9_9ZZZZ</name>
<gene>
    <name evidence="2" type="ORF">Q604_UNBC18218G0001</name>
</gene>